<sequence>MTIRTQYQGNLANGEINLLPSKTVPDQSMSIGEIMHRYASGLPVGGTRVPMYEEDEDPEYDTMPHFTDKMEALDYMRENKKRIEQMQDDLGRQQKKYENVPSPGGGEGAGGKEKIN</sequence>
<evidence type="ECO:0000313" key="2">
    <source>
        <dbReference type="EMBL" id="QCQ85115.1"/>
    </source>
</evidence>
<feature type="compositionally biased region" description="Basic and acidic residues" evidence="1">
    <location>
        <begin position="78"/>
        <end position="98"/>
    </location>
</feature>
<accession>A0A4P8PSY0</accession>
<dbReference type="Proteomes" id="UP000322317">
    <property type="component" value="Segment"/>
</dbReference>
<proteinExistence type="predicted"/>
<name>A0A4P8PSY0_9VIRU</name>
<reference evidence="2" key="1">
    <citation type="submission" date="2018-12" db="EMBL/GenBank/DDBJ databases">
        <title>Singled stranded DNA viruses identified in blackflies (Austrosimulium ungulatum) sampled in New Zealand.</title>
        <authorList>
            <person name="Kraberger S."/>
            <person name="Fontenele R.S."/>
            <person name="Schmidlin K."/>
            <person name="Walters M."/>
            <person name="Varsani A."/>
        </authorList>
    </citation>
    <scope>NUCLEOTIDE SEQUENCE [LARGE SCALE GENOMIC DNA]</scope>
    <source>
        <strain evidence="2">190</strain>
    </source>
</reference>
<protein>
    <submittedName>
        <fullName evidence="2">Uncharacterized protein</fullName>
    </submittedName>
</protein>
<feature type="region of interest" description="Disordered" evidence="1">
    <location>
        <begin position="42"/>
        <end position="64"/>
    </location>
</feature>
<dbReference type="EMBL" id="MK249228">
    <property type="protein sequence ID" value="QCQ85115.1"/>
    <property type="molecule type" value="Genomic_DNA"/>
</dbReference>
<evidence type="ECO:0000256" key="1">
    <source>
        <dbReference type="SAM" id="MobiDB-lite"/>
    </source>
</evidence>
<feature type="region of interest" description="Disordered" evidence="1">
    <location>
        <begin position="78"/>
        <end position="116"/>
    </location>
</feature>
<organism evidence="2">
    <name type="scientific">Blackfly microvirus SF02</name>
    <dbReference type="NCBI Taxonomy" id="2576452"/>
    <lineage>
        <taxon>Viruses</taxon>
        <taxon>Monodnaviria</taxon>
        <taxon>Sangervirae</taxon>
        <taxon>Phixviricota</taxon>
        <taxon>Malgrandaviricetes</taxon>
        <taxon>Petitvirales</taxon>
        <taxon>Microviridae</taxon>
        <taxon>Microvirus</taxon>
    </lineage>
</organism>